<dbReference type="Gene3D" id="1.25.40.10">
    <property type="entry name" value="Tetratricopeptide repeat domain"/>
    <property type="match status" value="1"/>
</dbReference>
<dbReference type="PANTHER" id="PTHR21581">
    <property type="entry name" value="D-ALANYL-D-ALANINE CARBOXYPEPTIDASE"/>
    <property type="match status" value="1"/>
</dbReference>
<dbReference type="SUPFAM" id="SSF48452">
    <property type="entry name" value="TPR-like"/>
    <property type="match status" value="1"/>
</dbReference>
<accession>A0A177T7G8</accession>
<dbReference type="InterPro" id="IPR011990">
    <property type="entry name" value="TPR-like_helical_dom_sf"/>
</dbReference>
<reference evidence="1" key="2">
    <citation type="journal article" date="2019" name="IMA Fungus">
        <title>Genome sequencing and comparison of five Tilletia species to identify candidate genes for the detection of regulated species infecting wheat.</title>
        <authorList>
            <person name="Nguyen H.D.T."/>
            <person name="Sultana T."/>
            <person name="Kesanakurti P."/>
            <person name="Hambleton S."/>
        </authorList>
    </citation>
    <scope>NUCLEOTIDE SEQUENCE</scope>
    <source>
        <strain evidence="1">DAOMC 236416</strain>
    </source>
</reference>
<dbReference type="EMBL" id="LWDF02000354">
    <property type="protein sequence ID" value="KAE8250041.1"/>
    <property type="molecule type" value="Genomic_DNA"/>
</dbReference>
<dbReference type="InterPro" id="IPR019734">
    <property type="entry name" value="TPR_rpt"/>
</dbReference>
<name>A0A177T7G8_9BASI</name>
<gene>
    <name evidence="1" type="ORF">A4X13_0g4969</name>
</gene>
<keyword evidence="2" id="KW-1185">Reference proteome</keyword>
<organism evidence="1 2">
    <name type="scientific">Tilletia indica</name>
    <dbReference type="NCBI Taxonomy" id="43049"/>
    <lineage>
        <taxon>Eukaryota</taxon>
        <taxon>Fungi</taxon>
        <taxon>Dikarya</taxon>
        <taxon>Basidiomycota</taxon>
        <taxon>Ustilaginomycotina</taxon>
        <taxon>Exobasidiomycetes</taxon>
        <taxon>Tilletiales</taxon>
        <taxon>Tilletiaceae</taxon>
        <taxon>Tilletia</taxon>
    </lineage>
</organism>
<dbReference type="GO" id="GO:0030008">
    <property type="term" value="C:TRAPP complex"/>
    <property type="evidence" value="ECO:0007669"/>
    <property type="project" value="TreeGrafter"/>
</dbReference>
<evidence type="ECO:0000313" key="1">
    <source>
        <dbReference type="EMBL" id="KAE8250041.1"/>
    </source>
</evidence>
<dbReference type="AlphaFoldDB" id="A0A177T7G8"/>
<proteinExistence type="predicted"/>
<dbReference type="PANTHER" id="PTHR21581:SF6">
    <property type="entry name" value="TRAFFICKING PROTEIN PARTICLE COMPLEX SUBUNIT 12"/>
    <property type="match status" value="1"/>
</dbReference>
<dbReference type="Proteomes" id="UP000077521">
    <property type="component" value="Unassembled WGS sequence"/>
</dbReference>
<evidence type="ECO:0000313" key="2">
    <source>
        <dbReference type="Proteomes" id="UP000077521"/>
    </source>
</evidence>
<protein>
    <submittedName>
        <fullName evidence="1">Uncharacterized protein</fullName>
    </submittedName>
</protein>
<reference evidence="1" key="1">
    <citation type="submission" date="2016-04" db="EMBL/GenBank/DDBJ databases">
        <authorList>
            <person name="Nguyen H.D."/>
            <person name="Samba Siva P."/>
            <person name="Cullis J."/>
            <person name="Levesque C.A."/>
            <person name="Hambleton S."/>
        </authorList>
    </citation>
    <scope>NUCLEOTIDE SEQUENCE</scope>
    <source>
        <strain evidence="1">DAOMC 236416</strain>
    </source>
</reference>
<comment type="caution">
    <text evidence="1">The sequence shown here is derived from an EMBL/GenBank/DDBJ whole genome shotgun (WGS) entry which is preliminary data.</text>
</comment>
<sequence>MSVSAVLGGPSTSTSSSVAGPERLVVPALCQPSLLVDLPNHDTISTLLAKHIPPHIRPARDTSGTFPPDESPQNPDLALAMRTNAWRRIAVYARDRIISAGAPPSASPETHADIVEPAGPHDVSTVLRWWTVRLQALLRLRLHSQFQVELESLWAILKRTTFPRSSAAPPPPPTQPGGEQQAYIRPTVRYARLLDSPLIPFTLHVLRAREPLLTGDPRAALEKCHALLQRCRVMQRRFVRVATVDGAQGGGGQADLEGGAKAEARMWEERGRRMSVVIAFILLDFEDYSAAINLLRPLISTAPTTPTEQAYNLLLARLFLEAGAVASAQACIQAVSASLATTPPSKSGGNQLQELLDVSKALLAVWQGNYSSAVEQWERVSHGQESGDGKTSREIDPAAMSNLALSRFYQGNVDEATTLLERLLQEEPSTATSAEAVIFNLITMHELRSDDSISHKRRILVHVAQWAGDGNGTSCLKLT</sequence>
<dbReference type="GO" id="GO:0005794">
    <property type="term" value="C:Golgi apparatus"/>
    <property type="evidence" value="ECO:0007669"/>
    <property type="project" value="TreeGrafter"/>
</dbReference>
<dbReference type="PROSITE" id="PS50005">
    <property type="entry name" value="TPR"/>
    <property type="match status" value="1"/>
</dbReference>